<gene>
    <name evidence="3" type="primary">choX</name>
    <name evidence="3" type="ORF">VSX56_14495</name>
</gene>
<dbReference type="EMBL" id="JAYWLC010000013">
    <property type="protein sequence ID" value="MER5172985.1"/>
    <property type="molecule type" value="Genomic_DNA"/>
</dbReference>
<feature type="signal peptide" evidence="1">
    <location>
        <begin position="1"/>
        <end position="22"/>
    </location>
</feature>
<evidence type="ECO:0000313" key="3">
    <source>
        <dbReference type="EMBL" id="MER5172985.1"/>
    </source>
</evidence>
<keyword evidence="4" id="KW-1185">Reference proteome</keyword>
<evidence type="ECO:0000259" key="2">
    <source>
        <dbReference type="Pfam" id="PF04069"/>
    </source>
</evidence>
<accession>A0ABV1SJQ0</accession>
<comment type="caution">
    <text evidence="3">The sequence shown here is derived from an EMBL/GenBank/DDBJ whole genome shotgun (WGS) entry which is preliminary data.</text>
</comment>
<dbReference type="NCBIfam" id="TIGR03414">
    <property type="entry name" value="ABC_choline_bnd"/>
    <property type="match status" value="1"/>
</dbReference>
<feature type="domain" description="ABC-type glycine betaine transport system substrate-binding" evidence="2">
    <location>
        <begin position="26"/>
        <end position="275"/>
    </location>
</feature>
<dbReference type="Proteomes" id="UP001438953">
    <property type="component" value="Unassembled WGS sequence"/>
</dbReference>
<evidence type="ECO:0000256" key="1">
    <source>
        <dbReference type="SAM" id="SignalP"/>
    </source>
</evidence>
<dbReference type="RefSeq" id="WP_350938123.1">
    <property type="nucleotide sequence ID" value="NZ_JAYWLC010000013.1"/>
</dbReference>
<dbReference type="CDD" id="cd13640">
    <property type="entry name" value="PBP2_ChoX"/>
    <property type="match status" value="1"/>
</dbReference>
<dbReference type="Gene3D" id="3.40.190.10">
    <property type="entry name" value="Periplasmic binding protein-like II"/>
    <property type="match status" value="1"/>
</dbReference>
<evidence type="ECO:0000313" key="4">
    <source>
        <dbReference type="Proteomes" id="UP001438953"/>
    </source>
</evidence>
<keyword evidence="1" id="KW-0732">Signal</keyword>
<sequence length="307" mass="33563">MMTARAALAASAFLASATFAQADCSKVQLAEPGWTDTALTSGIAQVLLEQLGYSANVELLSIPIIYQFMAKKDVDAFLGYWDPAMVQYYKPFKEDGSVVTVTQNLEGAKYTWAVPSYVYEAGVHDFADIAAHGDEFDHKLYGLSPGSNDSMIDARDNGGFGLEDWQIVESSEQGMLAQVESDVKRGKWIVFMGWAPHPMNAEFDMRYLTGGDKFYGPDFGGATVHTQFRKDYAEECPNTGKLLSQLKFTVDMENIGMGYILNDGMSPTEAARKLLGEHSDMLEGWLAGVTTRDGNPALPAVREGLGL</sequence>
<reference evidence="3 4" key="1">
    <citation type="submission" date="2024-06" db="EMBL/GenBank/DDBJ databases">
        <title>Thioclava kandeliae sp. nov. from a rhizosphere soil sample of Kandelia candel in a mangrove.</title>
        <authorList>
            <person name="Mu T."/>
        </authorList>
    </citation>
    <scope>NUCLEOTIDE SEQUENCE [LARGE SCALE GENOMIC DNA]</scope>
    <source>
        <strain evidence="3 4">CPCC 100088</strain>
    </source>
</reference>
<feature type="chain" id="PRO_5046671181" evidence="1">
    <location>
        <begin position="23"/>
        <end position="307"/>
    </location>
</feature>
<dbReference type="Gene3D" id="3.40.190.100">
    <property type="entry name" value="Glycine betaine-binding periplasmic protein, domain 2"/>
    <property type="match status" value="1"/>
</dbReference>
<proteinExistence type="predicted"/>
<protein>
    <submittedName>
        <fullName evidence="3">Choline ABC transporter substrate-binding protein</fullName>
    </submittedName>
</protein>
<dbReference type="Pfam" id="PF04069">
    <property type="entry name" value="OpuAC"/>
    <property type="match status" value="1"/>
</dbReference>
<name>A0ABV1SJQ0_9RHOB</name>
<dbReference type="InterPro" id="IPR007210">
    <property type="entry name" value="ABC_Gly_betaine_transp_sub-bd"/>
</dbReference>
<dbReference type="InterPro" id="IPR017783">
    <property type="entry name" value="ABC_choline_sub-bd"/>
</dbReference>
<dbReference type="SUPFAM" id="SSF53850">
    <property type="entry name" value="Periplasmic binding protein-like II"/>
    <property type="match status" value="1"/>
</dbReference>
<organism evidence="3 4">
    <name type="scientific">Thioclava kandeliae</name>
    <dbReference type="NCBI Taxonomy" id="3070818"/>
    <lineage>
        <taxon>Bacteria</taxon>
        <taxon>Pseudomonadati</taxon>
        <taxon>Pseudomonadota</taxon>
        <taxon>Alphaproteobacteria</taxon>
        <taxon>Rhodobacterales</taxon>
        <taxon>Paracoccaceae</taxon>
        <taxon>Thioclava</taxon>
    </lineage>
</organism>